<feature type="domain" description="PNPLA" evidence="3">
    <location>
        <begin position="1"/>
        <end position="229"/>
    </location>
</feature>
<evidence type="ECO:0000256" key="1">
    <source>
        <dbReference type="ARBA" id="ARBA00023098"/>
    </source>
</evidence>
<sequence>MSGGGYRSAVFQLGILSYLNSVKYGENTLLNHVKAISTVSGGTITGVTYSSMLAKGLNFETIYNTLLGWLSKKDLVQEGLEKVSKDGVWNHTYKRKNLINAFAELYDESLTNGMCLGDLDGIWNKSHLEYVCFNATEFKKGLRFRFQIAKGARQSYVGAYELNLKKQVYHEIRLSDIVASSSAFSGGFEPIAMPSDFFGPDSEHNSYFESHSGYQGTSIGLMDGGIYDNQGISSIEDFQDNAKEHQFDLIMICDVSSPYIDAFSFVSEKSGEVREMTINQLLASYERKKRIFYYSLWFFTLAGLVFALLDIELLTWRFGVGISITGIGIGTIVIYHILKSMLKVRVNNTWNYLKQLIPDFFEKRLPSFKLEHFKLKHLEILALDRFNSLKLLLPTVFLKQIRRLHYNRIYEDDAYSYRRMTCLVKELTKLDFKKKIEEDYSKASKNLSMLKGNDYDEIMGEKLVGHIDEAATFGTTLWFTDSDKLNEILVSLLISGQVTCCQNLMIYLDKLIYTKGNGFEKLDREAKNGLEALYNKTKEDWMKFKDDPGFLHNSLFNPET</sequence>
<comment type="caution">
    <text evidence="4">The sequence shown here is derived from an EMBL/GenBank/DDBJ whole genome shotgun (WGS) entry which is preliminary data.</text>
</comment>
<keyword evidence="2" id="KW-0472">Membrane</keyword>
<dbReference type="InterPro" id="IPR016035">
    <property type="entry name" value="Acyl_Trfase/lysoPLipase"/>
</dbReference>
<reference evidence="4 5" key="1">
    <citation type="submission" date="2018-03" db="EMBL/GenBank/DDBJ databases">
        <title>Genomic Encyclopedia of Archaeal and Bacterial Type Strains, Phase II (KMG-II): from individual species to whole genera.</title>
        <authorList>
            <person name="Goeker M."/>
        </authorList>
    </citation>
    <scope>NUCLEOTIDE SEQUENCE [LARGE SCALE GENOMIC DNA]</scope>
    <source>
        <strain evidence="4 5">DSM 25027</strain>
    </source>
</reference>
<evidence type="ECO:0000256" key="2">
    <source>
        <dbReference type="SAM" id="Phobius"/>
    </source>
</evidence>
<evidence type="ECO:0000313" key="4">
    <source>
        <dbReference type="EMBL" id="PRX53782.1"/>
    </source>
</evidence>
<organism evidence="4 5">
    <name type="scientific">Flagellimonas meridianipacifica</name>
    <dbReference type="NCBI Taxonomy" id="1080225"/>
    <lineage>
        <taxon>Bacteria</taxon>
        <taxon>Pseudomonadati</taxon>
        <taxon>Bacteroidota</taxon>
        <taxon>Flavobacteriia</taxon>
        <taxon>Flavobacteriales</taxon>
        <taxon>Flavobacteriaceae</taxon>
        <taxon>Flagellimonas</taxon>
    </lineage>
</organism>
<keyword evidence="2" id="KW-1133">Transmembrane helix</keyword>
<keyword evidence="5" id="KW-1185">Reference proteome</keyword>
<gene>
    <name evidence="4" type="ORF">CLV81_2169</name>
</gene>
<dbReference type="SUPFAM" id="SSF52151">
    <property type="entry name" value="FabD/lysophospholipase-like"/>
    <property type="match status" value="1"/>
</dbReference>
<feature type="transmembrane region" description="Helical" evidence="2">
    <location>
        <begin position="291"/>
        <end position="309"/>
    </location>
</feature>
<name>A0A2T0M8M9_9FLAO</name>
<evidence type="ECO:0000259" key="3">
    <source>
        <dbReference type="Pfam" id="PF01734"/>
    </source>
</evidence>
<keyword evidence="1" id="KW-0443">Lipid metabolism</keyword>
<dbReference type="GO" id="GO:0006629">
    <property type="term" value="P:lipid metabolic process"/>
    <property type="evidence" value="ECO:0007669"/>
    <property type="project" value="UniProtKB-KW"/>
</dbReference>
<feature type="transmembrane region" description="Helical" evidence="2">
    <location>
        <begin position="315"/>
        <end position="338"/>
    </location>
</feature>
<keyword evidence="2" id="KW-0812">Transmembrane</keyword>
<dbReference type="AlphaFoldDB" id="A0A2T0M8M9"/>
<dbReference type="Proteomes" id="UP000237640">
    <property type="component" value="Unassembled WGS sequence"/>
</dbReference>
<protein>
    <submittedName>
        <fullName evidence="4">Patatin-like phospholipase</fullName>
    </submittedName>
</protein>
<dbReference type="Pfam" id="PF01734">
    <property type="entry name" value="Patatin"/>
    <property type="match status" value="1"/>
</dbReference>
<dbReference type="InterPro" id="IPR002641">
    <property type="entry name" value="PNPLA_dom"/>
</dbReference>
<dbReference type="Gene3D" id="3.40.1090.10">
    <property type="entry name" value="Cytosolic phospholipase A2 catalytic domain"/>
    <property type="match status" value="1"/>
</dbReference>
<proteinExistence type="predicted"/>
<evidence type="ECO:0000313" key="5">
    <source>
        <dbReference type="Proteomes" id="UP000237640"/>
    </source>
</evidence>
<dbReference type="EMBL" id="PVYX01000002">
    <property type="protein sequence ID" value="PRX53782.1"/>
    <property type="molecule type" value="Genomic_DNA"/>
</dbReference>
<accession>A0A2T0M8M9</accession>